<sequence length="350" mass="38122">MSENNSAVETSSHAEPVKVSVRNHTGVIELDRPRALNSLNPEMLDIIRQALSQWREDENVQQVLVHSRSPKAFCAGGDVRAARDGVLEERWGQVDEFFEKEYKLNGDIAEYPKPYISVIDGVVMGGGLGISAHGSHRIVTDKAFASMPEMAIGYITDVGVAYMAQRMIGTRGKSDPALAKFWGLSGYRMYAADMLWAGLATHVIESPQAFIDDVIAVGVDAAAEKHAIKPEGKPELAELIDDIDEVFAFDTWADIKQALPAHPQLAEVFAKLTEKASPSSLVAATELFAGEAKAKDVREALRMELALGKHMLRRPDFVEGVRAVLVDKTHDAAFPAAGEAAEFREVIANA</sequence>
<evidence type="ECO:0000259" key="4">
    <source>
        <dbReference type="Pfam" id="PF16113"/>
    </source>
</evidence>
<organism evidence="5 6">
    <name type="scientific">Corynebacterium accolens</name>
    <dbReference type="NCBI Taxonomy" id="38284"/>
    <lineage>
        <taxon>Bacteria</taxon>
        <taxon>Bacillati</taxon>
        <taxon>Actinomycetota</taxon>
        <taxon>Actinomycetes</taxon>
        <taxon>Mycobacteriales</taxon>
        <taxon>Corynebacteriaceae</taxon>
        <taxon>Corynebacterium</taxon>
    </lineage>
</organism>
<dbReference type="EMBL" id="NWBP01000016">
    <property type="protein sequence ID" value="PCC83069.1"/>
    <property type="molecule type" value="Genomic_DNA"/>
</dbReference>
<dbReference type="AlphaFoldDB" id="A0A2A4AKQ6"/>
<dbReference type="InterPro" id="IPR045004">
    <property type="entry name" value="ECH_dom"/>
</dbReference>
<gene>
    <name evidence="5" type="ORF">COM45_04535</name>
</gene>
<comment type="caution">
    <text evidence="5">The sequence shown here is derived from an EMBL/GenBank/DDBJ whole genome shotgun (WGS) entry which is preliminary data.</text>
</comment>
<accession>A0A2A4AKQ6</accession>
<dbReference type="GO" id="GO:0006574">
    <property type="term" value="P:L-valine catabolic process"/>
    <property type="evidence" value="ECO:0007669"/>
    <property type="project" value="TreeGrafter"/>
</dbReference>
<dbReference type="PANTHER" id="PTHR43176:SF3">
    <property type="entry name" value="3-HYDROXYISOBUTYRYL-COA HYDROLASE, MITOCHONDRIAL"/>
    <property type="match status" value="1"/>
</dbReference>
<protein>
    <recommendedName>
        <fullName evidence="2">3-hydroxyisobutyryl-CoA hydrolase</fullName>
        <ecNumber evidence="2">3.1.2.4</ecNumber>
    </recommendedName>
</protein>
<dbReference type="EC" id="3.1.2.4" evidence="2"/>
<dbReference type="SUPFAM" id="SSF52096">
    <property type="entry name" value="ClpP/crotonase"/>
    <property type="match status" value="1"/>
</dbReference>
<dbReference type="InterPro" id="IPR029045">
    <property type="entry name" value="ClpP/crotonase-like_dom_sf"/>
</dbReference>
<dbReference type="NCBIfam" id="NF004127">
    <property type="entry name" value="PRK05617.1"/>
    <property type="match status" value="1"/>
</dbReference>
<evidence type="ECO:0000256" key="3">
    <source>
        <dbReference type="ARBA" id="ARBA00022801"/>
    </source>
</evidence>
<evidence type="ECO:0000256" key="2">
    <source>
        <dbReference type="ARBA" id="ARBA00011915"/>
    </source>
</evidence>
<comment type="catalytic activity">
    <reaction evidence="1">
        <text>3-hydroxy-2-methylpropanoyl-CoA + H2O = 3-hydroxy-2-methylpropanoate + CoA + H(+)</text>
        <dbReference type="Rhea" id="RHEA:20888"/>
        <dbReference type="ChEBI" id="CHEBI:11805"/>
        <dbReference type="ChEBI" id="CHEBI:15377"/>
        <dbReference type="ChEBI" id="CHEBI:15378"/>
        <dbReference type="ChEBI" id="CHEBI:57287"/>
        <dbReference type="ChEBI" id="CHEBI:57340"/>
        <dbReference type="EC" id="3.1.2.4"/>
    </reaction>
</comment>
<evidence type="ECO:0000313" key="5">
    <source>
        <dbReference type="EMBL" id="PCC83069.1"/>
    </source>
</evidence>
<evidence type="ECO:0000313" key="6">
    <source>
        <dbReference type="Proteomes" id="UP000218690"/>
    </source>
</evidence>
<reference evidence="5 6" key="1">
    <citation type="submission" date="2017-09" db="EMBL/GenBank/DDBJ databases">
        <title>Draft Genome Sequence of Corynebacterium accolens AH4003.</title>
        <authorList>
            <person name="Chen Y."/>
            <person name="Oosthuysen W.F."/>
            <person name="Kelley S."/>
            <person name="Horswill A."/>
        </authorList>
    </citation>
    <scope>NUCLEOTIDE SEQUENCE [LARGE SCALE GENOMIC DNA]</scope>
    <source>
        <strain evidence="5 6">AH4003</strain>
    </source>
</reference>
<feature type="domain" description="Enoyl-CoA hydratase/isomerase" evidence="4">
    <location>
        <begin position="26"/>
        <end position="335"/>
    </location>
</feature>
<name>A0A2A4AKQ6_9CORY</name>
<dbReference type="Pfam" id="PF16113">
    <property type="entry name" value="ECH_2"/>
    <property type="match status" value="1"/>
</dbReference>
<keyword evidence="3 5" id="KW-0378">Hydrolase</keyword>
<proteinExistence type="predicted"/>
<evidence type="ECO:0000256" key="1">
    <source>
        <dbReference type="ARBA" id="ARBA00001709"/>
    </source>
</evidence>
<dbReference type="InterPro" id="IPR032259">
    <property type="entry name" value="HIBYL-CoA-H"/>
</dbReference>
<dbReference type="CDD" id="cd06558">
    <property type="entry name" value="crotonase-like"/>
    <property type="match status" value="1"/>
</dbReference>
<dbReference type="Proteomes" id="UP000218690">
    <property type="component" value="Unassembled WGS sequence"/>
</dbReference>
<dbReference type="Gene3D" id="3.90.226.10">
    <property type="entry name" value="2-enoyl-CoA Hydratase, Chain A, domain 1"/>
    <property type="match status" value="1"/>
</dbReference>
<dbReference type="PANTHER" id="PTHR43176">
    <property type="entry name" value="3-HYDROXYISOBUTYRYL-COA HYDROLASE-RELATED"/>
    <property type="match status" value="1"/>
</dbReference>
<dbReference type="GO" id="GO:0003860">
    <property type="term" value="F:3-hydroxyisobutyryl-CoA hydrolase activity"/>
    <property type="evidence" value="ECO:0007669"/>
    <property type="project" value="UniProtKB-EC"/>
</dbReference>